<dbReference type="InterPro" id="IPR032466">
    <property type="entry name" value="Metal_Hydrolase"/>
</dbReference>
<comment type="similarity">
    <text evidence="1">Belongs to the metallo-dependent hydrolases superfamily. TatD-type hydrolase family.</text>
</comment>
<dbReference type="FunFam" id="3.20.20.140:FF:000005">
    <property type="entry name" value="TatD family hydrolase"/>
    <property type="match status" value="1"/>
</dbReference>
<dbReference type="GO" id="GO:0005829">
    <property type="term" value="C:cytosol"/>
    <property type="evidence" value="ECO:0007669"/>
    <property type="project" value="TreeGrafter"/>
</dbReference>
<dbReference type="CDD" id="cd01310">
    <property type="entry name" value="TatD_DNAse"/>
    <property type="match status" value="1"/>
</dbReference>
<dbReference type="RefSeq" id="WP_308356596.1">
    <property type="nucleotide sequence ID" value="NZ_CP129970.2"/>
</dbReference>
<feature type="binding site" evidence="4">
    <location>
        <position position="127"/>
    </location>
    <ligand>
        <name>a divalent metal cation</name>
        <dbReference type="ChEBI" id="CHEBI:60240"/>
        <label>2</label>
    </ligand>
</feature>
<accession>A0AA51N8Y9</accession>
<evidence type="ECO:0000256" key="4">
    <source>
        <dbReference type="PIRSR" id="PIRSR005902-1"/>
    </source>
</evidence>
<proteinExistence type="inferred from homology"/>
<keyword evidence="3 5" id="KW-0378">Hydrolase</keyword>
<dbReference type="Pfam" id="PF01026">
    <property type="entry name" value="TatD_DNase"/>
    <property type="match status" value="1"/>
</dbReference>
<feature type="binding site" evidence="4">
    <location>
        <position position="7"/>
    </location>
    <ligand>
        <name>a divalent metal cation</name>
        <dbReference type="ChEBI" id="CHEBI:60240"/>
        <label>1</label>
    </ligand>
</feature>
<sequence>MIETHAHLYVDKFDEDRQEMMERAEEAGVKRFYMPNIDHESIEPMLEVEEKFSNAIATMGVHPCSVEKHFEKQLYEVEDWLNKRKFAAVGEIGLDYYWDKSLIEQQKEALRIQVQFAKDHQIPVILHCRDSFDDTYDIIKKMNDDKLKGVFHCFTGTAEEAQKVIDLGFFIGIGGVVTFKNGGLAEHIPDIDLNRIVLETDAPYLAPTPKRGKRNEPAFLDLIAQKLADLKEMSKSDLIEITSKNATELFS</sequence>
<evidence type="ECO:0000256" key="3">
    <source>
        <dbReference type="ARBA" id="ARBA00022801"/>
    </source>
</evidence>
<keyword evidence="6" id="KW-1185">Reference proteome</keyword>
<feature type="binding site" evidence="4">
    <location>
        <position position="5"/>
    </location>
    <ligand>
        <name>a divalent metal cation</name>
        <dbReference type="ChEBI" id="CHEBI:60240"/>
        <label>1</label>
    </ligand>
</feature>
<dbReference type="InterPro" id="IPR015991">
    <property type="entry name" value="TatD/YcfH-like"/>
</dbReference>
<dbReference type="Gene3D" id="3.20.20.140">
    <property type="entry name" value="Metal-dependent hydrolases"/>
    <property type="match status" value="1"/>
</dbReference>
<feature type="binding site" evidence="4">
    <location>
        <position position="152"/>
    </location>
    <ligand>
        <name>a divalent metal cation</name>
        <dbReference type="ChEBI" id="CHEBI:60240"/>
        <label>2</label>
    </ligand>
</feature>
<name>A0AA51N8Y9_9BACT</name>
<reference evidence="5" key="1">
    <citation type="submission" date="2023-08" db="EMBL/GenBank/DDBJ databases">
        <title>Comparative genomics and taxonomic characterization of three novel marine species of genus Marivirga.</title>
        <authorList>
            <person name="Muhammad N."/>
            <person name="Kim S.-G."/>
        </authorList>
    </citation>
    <scope>NUCLEOTIDE SEQUENCE [LARGE SCALE GENOMIC DNA]</scope>
    <source>
        <strain evidence="5">ABR2-2</strain>
    </source>
</reference>
<evidence type="ECO:0000256" key="2">
    <source>
        <dbReference type="ARBA" id="ARBA00022723"/>
    </source>
</evidence>
<dbReference type="GO" id="GO:0016788">
    <property type="term" value="F:hydrolase activity, acting on ester bonds"/>
    <property type="evidence" value="ECO:0007669"/>
    <property type="project" value="InterPro"/>
</dbReference>
<protein>
    <submittedName>
        <fullName evidence="5">TatD family hydrolase</fullName>
    </submittedName>
</protein>
<evidence type="ECO:0000313" key="6">
    <source>
        <dbReference type="Proteomes" id="UP001244443"/>
    </source>
</evidence>
<dbReference type="SUPFAM" id="SSF51556">
    <property type="entry name" value="Metallo-dependent hydrolases"/>
    <property type="match status" value="1"/>
</dbReference>
<dbReference type="PIRSF" id="PIRSF005902">
    <property type="entry name" value="DNase_TatD"/>
    <property type="match status" value="1"/>
</dbReference>
<dbReference type="GO" id="GO:0046872">
    <property type="term" value="F:metal ion binding"/>
    <property type="evidence" value="ECO:0007669"/>
    <property type="project" value="UniProtKB-KW"/>
</dbReference>
<organism evidence="5 6">
    <name type="scientific">Marivirga arenosa</name>
    <dbReference type="NCBI Taxonomy" id="3059076"/>
    <lineage>
        <taxon>Bacteria</taxon>
        <taxon>Pseudomonadati</taxon>
        <taxon>Bacteroidota</taxon>
        <taxon>Cytophagia</taxon>
        <taxon>Cytophagales</taxon>
        <taxon>Marivirgaceae</taxon>
        <taxon>Marivirga</taxon>
    </lineage>
</organism>
<dbReference type="PANTHER" id="PTHR46124:SF4">
    <property type="entry name" value="HYDROLASE TATD"/>
    <property type="match status" value="1"/>
</dbReference>
<dbReference type="AlphaFoldDB" id="A0AA51N8Y9"/>
<feature type="binding site" evidence="4">
    <location>
        <position position="91"/>
    </location>
    <ligand>
        <name>a divalent metal cation</name>
        <dbReference type="ChEBI" id="CHEBI:60240"/>
        <label>1</label>
    </ligand>
</feature>
<feature type="binding site" evidence="4">
    <location>
        <position position="201"/>
    </location>
    <ligand>
        <name>a divalent metal cation</name>
        <dbReference type="ChEBI" id="CHEBI:60240"/>
        <label>1</label>
    </ligand>
</feature>
<evidence type="ECO:0000256" key="1">
    <source>
        <dbReference type="ARBA" id="ARBA00009275"/>
    </source>
</evidence>
<dbReference type="PANTHER" id="PTHR46124">
    <property type="entry name" value="D-AMINOACYL-TRNA DEACYLASE"/>
    <property type="match status" value="1"/>
</dbReference>
<dbReference type="EMBL" id="CP129970">
    <property type="protein sequence ID" value="WMN06691.1"/>
    <property type="molecule type" value="Genomic_DNA"/>
</dbReference>
<dbReference type="NCBIfam" id="TIGR00010">
    <property type="entry name" value="YchF/TatD family DNA exonuclease"/>
    <property type="match status" value="1"/>
</dbReference>
<dbReference type="InterPro" id="IPR001130">
    <property type="entry name" value="TatD-like"/>
</dbReference>
<gene>
    <name evidence="5" type="ORF">QYS48_33370</name>
</gene>
<keyword evidence="2 4" id="KW-0479">Metal-binding</keyword>
<dbReference type="Proteomes" id="UP001244443">
    <property type="component" value="Chromosome"/>
</dbReference>
<evidence type="ECO:0000313" key="5">
    <source>
        <dbReference type="EMBL" id="WMN06691.1"/>
    </source>
</evidence>
<dbReference type="GO" id="GO:0004536">
    <property type="term" value="F:DNA nuclease activity"/>
    <property type="evidence" value="ECO:0007669"/>
    <property type="project" value="InterPro"/>
</dbReference>